<dbReference type="GeneID" id="56448868"/>
<dbReference type="RefSeq" id="WP_236778377.1">
    <property type="nucleotide sequence ID" value="NZ_CP012917.1"/>
</dbReference>
<evidence type="ECO:0000313" key="4">
    <source>
        <dbReference type="EMBL" id="MDX5950579.1"/>
    </source>
</evidence>
<sequence>MTVIGHGGRSLRQFLAHMISIRLANERDATLLPEIERSSGEIFRQSDGLEWIADDDVQSEAQHRALIATGVAFVAELEGRGVVAFLNGEVTPDALHIWQVAVHRDQQGCGIGRALIDAAQHHAIRHGVSSLTLTTFRKVPWNEPYYQRLGFMTLDHGHLGARLEAVLQAEGQAGLPIARRCAMRKPL</sequence>
<evidence type="ECO:0000256" key="2">
    <source>
        <dbReference type="ARBA" id="ARBA00023315"/>
    </source>
</evidence>
<feature type="domain" description="N-acetyltransferase" evidence="3">
    <location>
        <begin position="19"/>
        <end position="187"/>
    </location>
</feature>
<dbReference type="Pfam" id="PF00583">
    <property type="entry name" value="Acetyltransf_1"/>
    <property type="match status" value="1"/>
</dbReference>
<dbReference type="Gene3D" id="3.40.630.30">
    <property type="match status" value="1"/>
</dbReference>
<accession>A0ABU4P2I0</accession>
<gene>
    <name evidence="4" type="ORF">SIM66_05155</name>
</gene>
<dbReference type="PANTHER" id="PTHR43800">
    <property type="entry name" value="PEPTIDYL-LYSINE N-ACETYLTRANSFERASE YJAB"/>
    <property type="match status" value="1"/>
</dbReference>
<dbReference type="Proteomes" id="UP001277471">
    <property type="component" value="Unassembled WGS sequence"/>
</dbReference>
<dbReference type="CDD" id="cd04301">
    <property type="entry name" value="NAT_SF"/>
    <property type="match status" value="1"/>
</dbReference>
<evidence type="ECO:0000259" key="3">
    <source>
        <dbReference type="PROSITE" id="PS51186"/>
    </source>
</evidence>
<dbReference type="EMBL" id="JAWXYC010000002">
    <property type="protein sequence ID" value="MDX5950579.1"/>
    <property type="molecule type" value="Genomic_DNA"/>
</dbReference>
<protein>
    <submittedName>
        <fullName evidence="4">GNAT family N-acetyltransferase</fullName>
    </submittedName>
</protein>
<keyword evidence="1" id="KW-0808">Transferase</keyword>
<dbReference type="SUPFAM" id="SSF55729">
    <property type="entry name" value="Acyl-CoA N-acyltransferases (Nat)"/>
    <property type="match status" value="1"/>
</dbReference>
<dbReference type="PROSITE" id="PS51186">
    <property type="entry name" value="GNAT"/>
    <property type="match status" value="1"/>
</dbReference>
<dbReference type="PANTHER" id="PTHR43800:SF1">
    <property type="entry name" value="PEPTIDYL-LYSINE N-ACETYLTRANSFERASE YJAB"/>
    <property type="match status" value="1"/>
</dbReference>
<proteinExistence type="predicted"/>
<dbReference type="InterPro" id="IPR000182">
    <property type="entry name" value="GNAT_dom"/>
</dbReference>
<evidence type="ECO:0000256" key="1">
    <source>
        <dbReference type="ARBA" id="ARBA00022679"/>
    </source>
</evidence>
<keyword evidence="2" id="KW-0012">Acyltransferase</keyword>
<organism evidence="4 5">
    <name type="scientific">Azospirillum brasilense</name>
    <dbReference type="NCBI Taxonomy" id="192"/>
    <lineage>
        <taxon>Bacteria</taxon>
        <taxon>Pseudomonadati</taxon>
        <taxon>Pseudomonadota</taxon>
        <taxon>Alphaproteobacteria</taxon>
        <taxon>Rhodospirillales</taxon>
        <taxon>Azospirillaceae</taxon>
        <taxon>Azospirillum</taxon>
    </lineage>
</organism>
<reference evidence="4 5" key="1">
    <citation type="submission" date="2023-11" db="EMBL/GenBank/DDBJ databases">
        <title>MicrobeMod: A computational toolkit for identifying prokaryotic methylation and restriction-modification with nanopore sequencing.</title>
        <authorList>
            <person name="Crits-Christoph A."/>
            <person name="Kang S.C."/>
            <person name="Lee H."/>
            <person name="Ostrov N."/>
        </authorList>
    </citation>
    <scope>NUCLEOTIDE SEQUENCE [LARGE SCALE GENOMIC DNA]</scope>
    <source>
        <strain evidence="4 5">ATCC 29145</strain>
    </source>
</reference>
<keyword evidence="5" id="KW-1185">Reference proteome</keyword>
<dbReference type="InterPro" id="IPR016181">
    <property type="entry name" value="Acyl_CoA_acyltransferase"/>
</dbReference>
<evidence type="ECO:0000313" key="5">
    <source>
        <dbReference type="Proteomes" id="UP001277471"/>
    </source>
</evidence>
<comment type="caution">
    <text evidence="4">The sequence shown here is derived from an EMBL/GenBank/DDBJ whole genome shotgun (WGS) entry which is preliminary data.</text>
</comment>
<name>A0ABU4P2I0_AZOBR</name>